<dbReference type="Gene3D" id="3.40.50.300">
    <property type="entry name" value="P-loop containing nucleotide triphosphate hydrolases"/>
    <property type="match status" value="1"/>
</dbReference>
<dbReference type="InterPro" id="IPR003593">
    <property type="entry name" value="AAA+_ATPase"/>
</dbReference>
<dbReference type="CDD" id="cd03293">
    <property type="entry name" value="ABC_NrtD_SsuB_transporters"/>
    <property type="match status" value="1"/>
</dbReference>
<dbReference type="PROSITE" id="PS00211">
    <property type="entry name" value="ABC_TRANSPORTER_1"/>
    <property type="match status" value="1"/>
</dbReference>
<evidence type="ECO:0000259" key="4">
    <source>
        <dbReference type="PROSITE" id="PS50893"/>
    </source>
</evidence>
<keyword evidence="1" id="KW-0813">Transport</keyword>
<dbReference type="EC" id="3.6.3.-" evidence="5"/>
<dbReference type="AlphaFoldDB" id="A0A5S9R4V6"/>
<dbReference type="SMART" id="SM00382">
    <property type="entry name" value="AAA"/>
    <property type="match status" value="1"/>
</dbReference>
<evidence type="ECO:0000256" key="1">
    <source>
        <dbReference type="ARBA" id="ARBA00022448"/>
    </source>
</evidence>
<dbReference type="GO" id="GO:0005524">
    <property type="term" value="F:ATP binding"/>
    <property type="evidence" value="ECO:0007669"/>
    <property type="project" value="UniProtKB-KW"/>
</dbReference>
<dbReference type="InterPro" id="IPR003439">
    <property type="entry name" value="ABC_transporter-like_ATP-bd"/>
</dbReference>
<keyword evidence="6" id="KW-1185">Reference proteome</keyword>
<protein>
    <submittedName>
        <fullName evidence="5">Bicarbonate transport ATP-binding protein CmpD</fullName>
        <ecNumber evidence="5">3.6.3.-</ecNumber>
    </submittedName>
</protein>
<evidence type="ECO:0000313" key="6">
    <source>
        <dbReference type="Proteomes" id="UP000430146"/>
    </source>
</evidence>
<dbReference type="GO" id="GO:0016887">
    <property type="term" value="F:ATP hydrolysis activity"/>
    <property type="evidence" value="ECO:0007669"/>
    <property type="project" value="InterPro"/>
</dbReference>
<dbReference type="Proteomes" id="UP000430146">
    <property type="component" value="Unassembled WGS sequence"/>
</dbReference>
<keyword evidence="3 5" id="KW-0067">ATP-binding</keyword>
<dbReference type="InterPro" id="IPR017871">
    <property type="entry name" value="ABC_transporter-like_CS"/>
</dbReference>
<sequence>MSVDSILRMATSTAAPLLSVRNLSKTFTVRRGRSEVSTHALADISLEVEEGEFVAVIGASGSGKSTLLRLVDGLDTPTGGEILLRGEPVIGPGPDRGVVFQHPRLLPWRTVRRNVEFGLECIGVGRKERAAQAAEVLDLVGLTGFENHYPAQLSGGMQQRVGIARAYAVSPSMLLLDEPFGALDAQTRVVLQQDLEQLWQSQRKTTILITHDMEEAVYLAGRVVVMGNRPGRVVDVIDVPFARPRNYDLRGTSEFGAIKTRLWHALQQGMTSDVT</sequence>
<reference evidence="5 6" key="1">
    <citation type="submission" date="2019-11" db="EMBL/GenBank/DDBJ databases">
        <authorList>
            <person name="Holert J."/>
        </authorList>
    </citation>
    <scope>NUCLEOTIDE SEQUENCE [LARGE SCALE GENOMIC DNA]</scope>
    <source>
        <strain evidence="5">BC8_1</strain>
    </source>
</reference>
<feature type="domain" description="ABC transporter" evidence="4">
    <location>
        <begin position="18"/>
        <end position="253"/>
    </location>
</feature>
<keyword evidence="2" id="KW-0547">Nucleotide-binding</keyword>
<dbReference type="InterPro" id="IPR050166">
    <property type="entry name" value="ABC_transporter_ATP-bind"/>
</dbReference>
<dbReference type="InterPro" id="IPR027417">
    <property type="entry name" value="P-loop_NTPase"/>
</dbReference>
<dbReference type="PANTHER" id="PTHR42788:SF13">
    <property type="entry name" value="ALIPHATIC SULFONATES IMPORT ATP-BINDING PROTEIN SSUB"/>
    <property type="match status" value="1"/>
</dbReference>
<proteinExistence type="predicted"/>
<accession>A0A5S9R4V6</accession>
<evidence type="ECO:0000256" key="2">
    <source>
        <dbReference type="ARBA" id="ARBA00022741"/>
    </source>
</evidence>
<keyword evidence="5" id="KW-0378">Hydrolase</keyword>
<dbReference type="PROSITE" id="PS50893">
    <property type="entry name" value="ABC_TRANSPORTER_2"/>
    <property type="match status" value="1"/>
</dbReference>
<evidence type="ECO:0000256" key="3">
    <source>
        <dbReference type="ARBA" id="ARBA00022840"/>
    </source>
</evidence>
<dbReference type="Pfam" id="PF00005">
    <property type="entry name" value="ABC_tran"/>
    <property type="match status" value="1"/>
</dbReference>
<dbReference type="EMBL" id="CACSIP010000033">
    <property type="protein sequence ID" value="CAA0128102.1"/>
    <property type="molecule type" value="Genomic_DNA"/>
</dbReference>
<gene>
    <name evidence="5" type="primary">cmpD_2</name>
    <name evidence="5" type="ORF">AELLOGFF_05430</name>
</gene>
<dbReference type="SUPFAM" id="SSF52540">
    <property type="entry name" value="P-loop containing nucleoside triphosphate hydrolases"/>
    <property type="match status" value="1"/>
</dbReference>
<organism evidence="5 6">
    <name type="scientific">Mycolicibacterium vanbaalenii</name>
    <name type="common">Mycobacterium vanbaalenii</name>
    <dbReference type="NCBI Taxonomy" id="110539"/>
    <lineage>
        <taxon>Bacteria</taxon>
        <taxon>Bacillati</taxon>
        <taxon>Actinomycetota</taxon>
        <taxon>Actinomycetes</taxon>
        <taxon>Mycobacteriales</taxon>
        <taxon>Mycobacteriaceae</taxon>
        <taxon>Mycolicibacterium</taxon>
    </lineage>
</organism>
<dbReference type="PANTHER" id="PTHR42788">
    <property type="entry name" value="TAURINE IMPORT ATP-BINDING PROTEIN-RELATED"/>
    <property type="match status" value="1"/>
</dbReference>
<name>A0A5S9R4V6_MYCVN</name>
<evidence type="ECO:0000313" key="5">
    <source>
        <dbReference type="EMBL" id="CAA0128102.1"/>
    </source>
</evidence>